<organism evidence="4 5">
    <name type="scientific">Thalassobellus suaedae</name>
    <dbReference type="NCBI Taxonomy" id="3074124"/>
    <lineage>
        <taxon>Bacteria</taxon>
        <taxon>Pseudomonadati</taxon>
        <taxon>Bacteroidota</taxon>
        <taxon>Flavobacteriia</taxon>
        <taxon>Flavobacteriales</taxon>
        <taxon>Flavobacteriaceae</taxon>
        <taxon>Thalassobellus</taxon>
    </lineage>
</organism>
<dbReference type="EMBL" id="CP134537">
    <property type="protein sequence ID" value="WNH09526.1"/>
    <property type="molecule type" value="Genomic_DNA"/>
</dbReference>
<evidence type="ECO:0000313" key="5">
    <source>
        <dbReference type="Proteomes" id="UP001302806"/>
    </source>
</evidence>
<keyword evidence="1" id="KW-0812">Transmembrane</keyword>
<dbReference type="InterPro" id="IPR011989">
    <property type="entry name" value="ARM-like"/>
</dbReference>
<proteinExistence type="predicted"/>
<feature type="domain" description="PspC-related ToastRack" evidence="3">
    <location>
        <begin position="164"/>
        <end position="297"/>
    </location>
</feature>
<dbReference type="InterPro" id="IPR054321">
    <property type="entry name" value="PspC-rel_TM"/>
</dbReference>
<feature type="transmembrane region" description="Helical" evidence="1">
    <location>
        <begin position="96"/>
        <end position="114"/>
    </location>
</feature>
<evidence type="ECO:0000256" key="1">
    <source>
        <dbReference type="SAM" id="Phobius"/>
    </source>
</evidence>
<dbReference type="InterPro" id="IPR054319">
    <property type="entry name" value="PspC-rel_ToastRack"/>
</dbReference>
<evidence type="ECO:0000313" key="4">
    <source>
        <dbReference type="EMBL" id="WNH09526.1"/>
    </source>
</evidence>
<dbReference type="Proteomes" id="UP001302806">
    <property type="component" value="Chromosome"/>
</dbReference>
<dbReference type="RefSeq" id="WP_415865983.1">
    <property type="nucleotide sequence ID" value="NZ_CP134537.1"/>
</dbReference>
<name>A0ABY9XUP9_9FLAO</name>
<keyword evidence="1" id="KW-1133">Transmembrane helix</keyword>
<protein>
    <recommendedName>
        <fullName evidence="6">HEAT repeat domain-containing protein</fullName>
    </recommendedName>
</protein>
<feature type="transmembrane region" description="Helical" evidence="1">
    <location>
        <begin position="12"/>
        <end position="39"/>
    </location>
</feature>
<dbReference type="Pfam" id="PF22571">
    <property type="entry name" value="LiaI-LiaF-TM_PspC"/>
    <property type="match status" value="1"/>
</dbReference>
<gene>
    <name evidence="4" type="ORF">RHP51_01940</name>
</gene>
<feature type="transmembrane region" description="Helical" evidence="1">
    <location>
        <begin position="59"/>
        <end position="84"/>
    </location>
</feature>
<sequence>MFFFKVFAKFIGILLIIIGAITLISLIIGLFSLGVVNVIHIPGADLADIFIASGTPVWLASLLIFFAVGVPFFFLFYLGLKILINNLKSIGNIAKFTLLGLWLMSIIGLAIIGIREASEHAFEEKVIEKTVLQITSNDTLNIKMKGNDRYSTNFNRSNDFKLANDENGVKTLYSSNVEIIVKSTSDSIASISIEKSADGRNYDKSIERAKSIDYGFELKNGTLYLNSYLTTNPENKFSDQDVNVILNLPENTIIKFNNNTKSYLISRKYDWNLTTRKDVNHYLRILENDIECLDCPVEEKENFKVEVNTPEVKINENGIEINSDENTIKIDRNGIKTTSEDVKVNIGSNGIKIESESSLFHVASFDKDVEVRKLAVSKLKSESNLFHIASFDKSEEVRKLAVDKMESESNLFHIASFDKEAEVRKLAVNKMTSKSNLKHISKFDKDSEIRKLAIEKLDE</sequence>
<keyword evidence="1" id="KW-0472">Membrane</keyword>
<feature type="domain" description="PspC-related transmembrane region" evidence="2">
    <location>
        <begin position="2"/>
        <end position="119"/>
    </location>
</feature>
<evidence type="ECO:0008006" key="6">
    <source>
        <dbReference type="Google" id="ProtNLM"/>
    </source>
</evidence>
<reference evidence="4 5" key="1">
    <citation type="submission" date="2023-09" db="EMBL/GenBank/DDBJ databases">
        <title>Thalassobella suaedae gen. nov., sp. nov., a marine bacterium of the family Flavobacteriaceae isolated from a halophyte Suaeda japonica.</title>
        <authorList>
            <person name="Lee S.Y."/>
            <person name="Hwang C.Y."/>
        </authorList>
    </citation>
    <scope>NUCLEOTIDE SEQUENCE [LARGE SCALE GENOMIC DNA]</scope>
    <source>
        <strain evidence="4 5">HL-DH14</strain>
    </source>
</reference>
<accession>A0ABY9XUP9</accession>
<dbReference type="Gene3D" id="1.25.10.10">
    <property type="entry name" value="Leucine-rich Repeat Variant"/>
    <property type="match status" value="1"/>
</dbReference>
<dbReference type="Pfam" id="PF22744">
    <property type="entry name" value="Toast-rack_PspC-Cterm"/>
    <property type="match status" value="1"/>
</dbReference>
<evidence type="ECO:0000259" key="3">
    <source>
        <dbReference type="Pfam" id="PF22744"/>
    </source>
</evidence>
<evidence type="ECO:0000259" key="2">
    <source>
        <dbReference type="Pfam" id="PF22571"/>
    </source>
</evidence>